<evidence type="ECO:0000313" key="2">
    <source>
        <dbReference type="EMBL" id="SLJ97498.1"/>
    </source>
</evidence>
<dbReference type="RefSeq" id="WP_054947895.1">
    <property type="nucleotide sequence ID" value="NZ_FVZE01000002.1"/>
</dbReference>
<dbReference type="Pfam" id="PF01863">
    <property type="entry name" value="YgjP-like"/>
    <property type="match status" value="1"/>
</dbReference>
<sequence>MLDWLRRNPREEPVIDLDGKDVPIVIRRHDRARRLTMRLAPDGSEVRITIPRWTRTAEAIAFAGSRRDWLARQLAALPVAEPLAHGAQIRFRGEALLIRHDPQAPRRAVHGEGAIALGGPETSLQSRLRRWLEGEARTLMAGDLVEYCARAEVAAPKLALSNAKRRWGSCAPDGSIRINWRLIMAPDFVRRSVVAHEVAHLIHFDHSPAFHASLNALFEGDIRTANAWLKAHGRELYLPFG</sequence>
<proteinExistence type="predicted"/>
<dbReference type="InterPro" id="IPR053136">
    <property type="entry name" value="UTP_pyrophosphatase-like"/>
</dbReference>
<dbReference type="Proteomes" id="UP000190989">
    <property type="component" value="Unassembled WGS sequence"/>
</dbReference>
<feature type="domain" description="YgjP-like metallopeptidase" evidence="1">
    <location>
        <begin position="36"/>
        <end position="232"/>
    </location>
</feature>
<dbReference type="Gene3D" id="3.30.2010.10">
    <property type="entry name" value="Metalloproteases ('zincins'), catalytic domain"/>
    <property type="match status" value="1"/>
</dbReference>
<dbReference type="STRING" id="428990.SAMN06295987_102860"/>
<protein>
    <recommendedName>
        <fullName evidence="1">YgjP-like metallopeptidase domain-containing protein</fullName>
    </recommendedName>
</protein>
<organism evidence="2 3">
    <name type="scientific">Novosphingobium mathurense</name>
    <dbReference type="NCBI Taxonomy" id="428990"/>
    <lineage>
        <taxon>Bacteria</taxon>
        <taxon>Pseudomonadati</taxon>
        <taxon>Pseudomonadota</taxon>
        <taxon>Alphaproteobacteria</taxon>
        <taxon>Sphingomonadales</taxon>
        <taxon>Sphingomonadaceae</taxon>
        <taxon>Novosphingobium</taxon>
    </lineage>
</organism>
<keyword evidence="3" id="KW-1185">Reference proteome</keyword>
<accession>A0A1U6HP23</accession>
<reference evidence="3" key="1">
    <citation type="submission" date="2017-02" db="EMBL/GenBank/DDBJ databases">
        <authorList>
            <person name="Varghese N."/>
            <person name="Submissions S."/>
        </authorList>
    </citation>
    <scope>NUCLEOTIDE SEQUENCE [LARGE SCALE GENOMIC DNA]</scope>
    <source>
        <strain evidence="3">SM117</strain>
    </source>
</reference>
<evidence type="ECO:0000259" key="1">
    <source>
        <dbReference type="Pfam" id="PF01863"/>
    </source>
</evidence>
<dbReference type="AlphaFoldDB" id="A0A1U6HP23"/>
<name>A0A1U6HP23_9SPHN</name>
<dbReference type="InterPro" id="IPR002725">
    <property type="entry name" value="YgjP-like_metallopeptidase"/>
</dbReference>
<dbReference type="PANTHER" id="PTHR30399">
    <property type="entry name" value="UNCHARACTERIZED PROTEIN YGJP"/>
    <property type="match status" value="1"/>
</dbReference>
<gene>
    <name evidence="2" type="ORF">SAMN06295987_102860</name>
</gene>
<dbReference type="EMBL" id="FVZE01000002">
    <property type="protein sequence ID" value="SLJ97498.1"/>
    <property type="molecule type" value="Genomic_DNA"/>
</dbReference>
<dbReference type="PANTHER" id="PTHR30399:SF1">
    <property type="entry name" value="UTP PYROPHOSPHATASE"/>
    <property type="match status" value="1"/>
</dbReference>
<dbReference type="CDD" id="cd07344">
    <property type="entry name" value="M48_yhfN_like"/>
    <property type="match status" value="1"/>
</dbReference>
<evidence type="ECO:0000313" key="3">
    <source>
        <dbReference type="Proteomes" id="UP000190989"/>
    </source>
</evidence>